<gene>
    <name evidence="2" type="ORF">LV89_01318</name>
</gene>
<dbReference type="RefSeq" id="WP_109742076.1">
    <property type="nucleotide sequence ID" value="NZ_QGGO01000005.1"/>
</dbReference>
<evidence type="ECO:0000256" key="1">
    <source>
        <dbReference type="SAM" id="Phobius"/>
    </source>
</evidence>
<keyword evidence="3" id="KW-1185">Reference proteome</keyword>
<name>A0A316EAT6_9BACT</name>
<keyword evidence="1" id="KW-1133">Transmembrane helix</keyword>
<accession>A0A316EAT6</accession>
<keyword evidence="1" id="KW-0472">Membrane</keyword>
<comment type="caution">
    <text evidence="2">The sequence shown here is derived from an EMBL/GenBank/DDBJ whole genome shotgun (WGS) entry which is preliminary data.</text>
</comment>
<evidence type="ECO:0000313" key="2">
    <source>
        <dbReference type="EMBL" id="PWK27911.1"/>
    </source>
</evidence>
<sequence>MWETIDNYFQGKLGITEKEAFKARLELDKNFAEEVALYLQTKTHLQEEKLRQRHAEWLPNRQRGKKVVIYQRVVVGIAASLVLIMFGWLFLKKPELTPEQMATEYIEQNFDKQMGVSMSDNADSLAIGKQLAIEGKVNEALKIFDELIKNDSTNFQAKKIAGIVSVKAKYYDKAIKYFDVLGKQQGLQSNAGYFYEALVLLKTNLPNNKIVAKNLLETVVKQNLEGKPEAERILEYW</sequence>
<feature type="transmembrane region" description="Helical" evidence="1">
    <location>
        <begin position="69"/>
        <end position="91"/>
    </location>
</feature>
<dbReference type="SUPFAM" id="SSF48452">
    <property type="entry name" value="TPR-like"/>
    <property type="match status" value="1"/>
</dbReference>
<dbReference type="Gene3D" id="1.25.40.10">
    <property type="entry name" value="Tetratricopeptide repeat domain"/>
    <property type="match status" value="1"/>
</dbReference>
<dbReference type="Proteomes" id="UP000245489">
    <property type="component" value="Unassembled WGS sequence"/>
</dbReference>
<dbReference type="EMBL" id="QGGO01000005">
    <property type="protein sequence ID" value="PWK27911.1"/>
    <property type="molecule type" value="Genomic_DNA"/>
</dbReference>
<evidence type="ECO:0000313" key="3">
    <source>
        <dbReference type="Proteomes" id="UP000245489"/>
    </source>
</evidence>
<dbReference type="AlphaFoldDB" id="A0A316EAT6"/>
<evidence type="ECO:0008006" key="4">
    <source>
        <dbReference type="Google" id="ProtNLM"/>
    </source>
</evidence>
<organism evidence="2 3">
    <name type="scientific">Arcicella aurantiaca</name>
    <dbReference type="NCBI Taxonomy" id="591202"/>
    <lineage>
        <taxon>Bacteria</taxon>
        <taxon>Pseudomonadati</taxon>
        <taxon>Bacteroidota</taxon>
        <taxon>Cytophagia</taxon>
        <taxon>Cytophagales</taxon>
        <taxon>Flectobacillaceae</taxon>
        <taxon>Arcicella</taxon>
    </lineage>
</organism>
<keyword evidence="1" id="KW-0812">Transmembrane</keyword>
<protein>
    <recommendedName>
        <fullName evidence="4">Tetratricopeptide repeat protein</fullName>
    </recommendedName>
</protein>
<reference evidence="2 3" key="1">
    <citation type="submission" date="2018-05" db="EMBL/GenBank/DDBJ databases">
        <title>Genomic Encyclopedia of Archaeal and Bacterial Type Strains, Phase II (KMG-II): from individual species to whole genera.</title>
        <authorList>
            <person name="Goeker M."/>
        </authorList>
    </citation>
    <scope>NUCLEOTIDE SEQUENCE [LARGE SCALE GENOMIC DNA]</scope>
    <source>
        <strain evidence="2 3">DSM 22214</strain>
    </source>
</reference>
<dbReference type="OrthoDB" id="663481at2"/>
<proteinExistence type="predicted"/>
<dbReference type="InterPro" id="IPR011990">
    <property type="entry name" value="TPR-like_helical_dom_sf"/>
</dbReference>